<feature type="domain" description="Helicase ATP-binding" evidence="3">
    <location>
        <begin position="205"/>
        <end position="377"/>
    </location>
</feature>
<dbReference type="Proteomes" id="UP001642464">
    <property type="component" value="Unassembled WGS sequence"/>
</dbReference>
<keyword evidence="5" id="KW-1185">Reference proteome</keyword>
<comment type="caution">
    <text evidence="4">The sequence shown here is derived from an EMBL/GenBank/DDBJ whole genome shotgun (WGS) entry which is preliminary data.</text>
</comment>
<dbReference type="InterPro" id="IPR057332">
    <property type="entry name" value="SBNO_a/b_dom"/>
</dbReference>
<dbReference type="InterPro" id="IPR027417">
    <property type="entry name" value="P-loop_NTPase"/>
</dbReference>
<dbReference type="InterPro" id="IPR026741">
    <property type="entry name" value="SNO"/>
</dbReference>
<dbReference type="Pfam" id="PF25373">
    <property type="entry name" value="SBNO"/>
    <property type="match status" value="1"/>
</dbReference>
<reference evidence="4 5" key="1">
    <citation type="submission" date="2024-02" db="EMBL/GenBank/DDBJ databases">
        <authorList>
            <person name="Chen Y."/>
            <person name="Shah S."/>
            <person name="Dougan E. K."/>
            <person name="Thang M."/>
            <person name="Chan C."/>
        </authorList>
    </citation>
    <scope>NUCLEOTIDE SEQUENCE [LARGE SCALE GENOMIC DNA]</scope>
</reference>
<feature type="compositionally biased region" description="Basic and acidic residues" evidence="2">
    <location>
        <begin position="1119"/>
        <end position="1131"/>
    </location>
</feature>
<dbReference type="Pfam" id="PF13871">
    <property type="entry name" value="Helicase_C_4"/>
    <property type="match status" value="1"/>
</dbReference>
<dbReference type="InterPro" id="IPR026937">
    <property type="entry name" value="SBNO_Helicase_C_dom"/>
</dbReference>
<sequence>MFEALVQNQAEFDLISLEDPEIFEEQVGHVQPVKPALAPVTPVVIDDGDAITEINLSPPPKKRPPLASPKSAFAFARRCRKSDAAQAEGDWIYPAWPGGCRSSGVQLIAAGASCKAESAAVEEDADGEAPRQKTVLFQRSSLLPDDLGVSHPDPLCEPQAIRDTIPEPFGPEDEVRIPQRLVKEGLLSSPQLEAIALAARRFRCSLSTGARCGFLLGDGTGCGKGRCIAALILDQWNRGNRRHIWMSANSDLYQDAVRDFQDLKTGIPICNLARVKARGNLDSDKSDPELSKLGKTKDGVLFLTYSLLVSAGRNGGSSRFQQLLAWLRHHHPSGSGLLVLDEAHKAKNLDAGTRCAALVEQLQAECANCPLLYATATGATEVAHMQYMVRLGLWGSGSRGGHPGPAQLAKQGSKAVQTPFPNFASFRKVVEKGVTAMELVAVQLRLCGALSCRSLSFSGTEFQLVTAHFSSEQLQQYDSSSELWEDLRQHVELLKDMDMFDESSRKIIETQFWAAQQRFFKGLLVAAKVSKAVELAKKAAVAGEAVVISLWTTNEAAIQKTEISGFASGPELTFEQFLQHLPTTKNGQEVTFAAQGVESLIKRLHDLRLPPNPLDDLISQLGGPSCVAEMSGRSQRSLKDPTTGEVKRQQRRVTKDSRKANGAGSRGHSSLSVNVGEQRAFQSGAKVFAVITEAASAGISLHSDRRELLRGARPRRRHMICLELPWAADKAVQQLGRVHRSNQLHPPKFTCIVTDLAGEARFVSAVSKRLVQLGAMTRGDRHSGFGSGSDAFGFGRMDLMSGSYGPRALSKALADLVAQKQQLRLSLAKWPGGWEEFATAAQVALEKQQVFLGRDQDATTLKKFLNRILGMSYRLQEGLFELLAAHVAALEEADRRDGLLNEGVVSLNTHSRWGRLQEVSEISAETLPGALVLRRLCLVRGLGFEEALELFHQAPEDEEGMQGFYMRSTFKEVVLALRRRTRDGQVAYRLVLPNDSPKTQLDGNACTVAKLKSSAMQRISEDAARGPWKRQHLLCETQCIHVLRQRHCGNRSCRSGRRFLEETMLTGQVLVHWDLLGTVLGEKNTLFRCELKTGTVLVGLMIPQDLVACIRQRLLDRTADSSDESTAERPRQPRPIDTLELSDGESDSVLSDDVQCDAPRMTPSGPPQKRRRVVTSLVLSSSEE</sequence>
<evidence type="ECO:0000313" key="4">
    <source>
        <dbReference type="EMBL" id="CAK9004181.1"/>
    </source>
</evidence>
<evidence type="ECO:0000256" key="2">
    <source>
        <dbReference type="SAM" id="MobiDB-lite"/>
    </source>
</evidence>
<feature type="compositionally biased region" description="Basic and acidic residues" evidence="2">
    <location>
        <begin position="645"/>
        <end position="659"/>
    </location>
</feature>
<dbReference type="EMBL" id="CAXAMM010004581">
    <property type="protein sequence ID" value="CAK9004181.1"/>
    <property type="molecule type" value="Genomic_DNA"/>
</dbReference>
<name>A0ABP0IQQ1_9DINO</name>
<evidence type="ECO:0000259" key="3">
    <source>
        <dbReference type="PROSITE" id="PS51192"/>
    </source>
</evidence>
<dbReference type="PROSITE" id="PS51192">
    <property type="entry name" value="HELICASE_ATP_BIND_1"/>
    <property type="match status" value="1"/>
</dbReference>
<gene>
    <name evidence="4" type="ORF">SCF082_LOCUS8062</name>
</gene>
<protein>
    <submittedName>
        <fullName evidence="4">Protein strawberry notch homolog 1</fullName>
    </submittedName>
</protein>
<evidence type="ECO:0000256" key="1">
    <source>
        <dbReference type="ARBA" id="ARBA00006992"/>
    </source>
</evidence>
<comment type="similarity">
    <text evidence="1">Belongs to the SBNO family.</text>
</comment>
<feature type="compositionally biased region" description="Low complexity" evidence="2">
    <location>
        <begin position="1174"/>
        <end position="1184"/>
    </location>
</feature>
<feature type="region of interest" description="Disordered" evidence="2">
    <location>
        <begin position="1119"/>
        <end position="1184"/>
    </location>
</feature>
<proteinExistence type="inferred from homology"/>
<dbReference type="Gene3D" id="3.40.50.300">
    <property type="entry name" value="P-loop containing nucleotide triphosphate hydrolases"/>
    <property type="match status" value="2"/>
</dbReference>
<feature type="region of interest" description="Disordered" evidence="2">
    <location>
        <begin position="625"/>
        <end position="674"/>
    </location>
</feature>
<dbReference type="PANTHER" id="PTHR12706:SF30">
    <property type="entry name" value="PROTEIN STRAWBERRY NOTCH-RELATED"/>
    <property type="match status" value="1"/>
</dbReference>
<dbReference type="PANTHER" id="PTHR12706">
    <property type="entry name" value="STRAWBERRY NOTCH-RELATED"/>
    <property type="match status" value="1"/>
</dbReference>
<dbReference type="Pfam" id="PF13872">
    <property type="entry name" value="AAA_34"/>
    <property type="match status" value="2"/>
</dbReference>
<accession>A0ABP0IQQ1</accession>
<dbReference type="InterPro" id="IPR039187">
    <property type="entry name" value="SNO_AAA"/>
</dbReference>
<dbReference type="SUPFAM" id="SSF52540">
    <property type="entry name" value="P-loop containing nucleoside triphosphate hydrolases"/>
    <property type="match status" value="2"/>
</dbReference>
<dbReference type="InterPro" id="IPR014001">
    <property type="entry name" value="Helicase_ATP-bd"/>
</dbReference>
<organism evidence="4 5">
    <name type="scientific">Durusdinium trenchii</name>
    <dbReference type="NCBI Taxonomy" id="1381693"/>
    <lineage>
        <taxon>Eukaryota</taxon>
        <taxon>Sar</taxon>
        <taxon>Alveolata</taxon>
        <taxon>Dinophyceae</taxon>
        <taxon>Suessiales</taxon>
        <taxon>Symbiodiniaceae</taxon>
        <taxon>Durusdinium</taxon>
    </lineage>
</organism>
<evidence type="ECO:0000313" key="5">
    <source>
        <dbReference type="Proteomes" id="UP001642464"/>
    </source>
</evidence>